<dbReference type="EMBL" id="VSSQ01024258">
    <property type="protein sequence ID" value="MPM71665.1"/>
    <property type="molecule type" value="Genomic_DNA"/>
</dbReference>
<dbReference type="InterPro" id="IPR036005">
    <property type="entry name" value="Creatinase/aminopeptidase-like"/>
</dbReference>
<gene>
    <name evidence="6" type="primary">map_61</name>
    <name evidence="6" type="ORF">SDC9_118635</name>
</gene>
<protein>
    <submittedName>
        <fullName evidence="6">Methionine aminopeptidase 1</fullName>
        <ecNumber evidence="6">3.4.11.18</ecNumber>
    </submittedName>
</protein>
<dbReference type="AlphaFoldDB" id="A0A645C299"/>
<evidence type="ECO:0000256" key="2">
    <source>
        <dbReference type="ARBA" id="ARBA00022670"/>
    </source>
</evidence>
<dbReference type="NCBIfam" id="TIGR00500">
    <property type="entry name" value="met_pdase_I"/>
    <property type="match status" value="1"/>
</dbReference>
<dbReference type="Pfam" id="PF00557">
    <property type="entry name" value="Peptidase_M24"/>
    <property type="match status" value="1"/>
</dbReference>
<feature type="domain" description="Peptidase M24" evidence="5">
    <location>
        <begin position="11"/>
        <end position="241"/>
    </location>
</feature>
<dbReference type="InterPro" id="IPR002467">
    <property type="entry name" value="Pept_M24A_MAP1"/>
</dbReference>
<comment type="caution">
    <text evidence="6">The sequence shown here is derived from an EMBL/GenBank/DDBJ whole genome shotgun (WGS) entry which is preliminary data.</text>
</comment>
<dbReference type="PANTHER" id="PTHR43330:SF27">
    <property type="entry name" value="METHIONINE AMINOPEPTIDASE"/>
    <property type="match status" value="1"/>
</dbReference>
<keyword evidence="1 6" id="KW-0031">Aminopeptidase</keyword>
<dbReference type="GO" id="GO:0005829">
    <property type="term" value="C:cytosol"/>
    <property type="evidence" value="ECO:0007669"/>
    <property type="project" value="TreeGrafter"/>
</dbReference>
<dbReference type="GO" id="GO:0046872">
    <property type="term" value="F:metal ion binding"/>
    <property type="evidence" value="ECO:0007669"/>
    <property type="project" value="UniProtKB-KW"/>
</dbReference>
<dbReference type="EC" id="3.4.11.18" evidence="6"/>
<proteinExistence type="predicted"/>
<evidence type="ECO:0000256" key="4">
    <source>
        <dbReference type="ARBA" id="ARBA00022801"/>
    </source>
</evidence>
<dbReference type="GO" id="GO:0070006">
    <property type="term" value="F:metalloaminopeptidase activity"/>
    <property type="evidence" value="ECO:0007669"/>
    <property type="project" value="InterPro"/>
</dbReference>
<reference evidence="6" key="1">
    <citation type="submission" date="2019-08" db="EMBL/GenBank/DDBJ databases">
        <authorList>
            <person name="Kucharzyk K."/>
            <person name="Murdoch R.W."/>
            <person name="Higgins S."/>
            <person name="Loffler F."/>
        </authorList>
    </citation>
    <scope>NUCLEOTIDE SEQUENCE</scope>
</reference>
<organism evidence="6">
    <name type="scientific">bioreactor metagenome</name>
    <dbReference type="NCBI Taxonomy" id="1076179"/>
    <lineage>
        <taxon>unclassified sequences</taxon>
        <taxon>metagenomes</taxon>
        <taxon>ecological metagenomes</taxon>
    </lineage>
</organism>
<dbReference type="GO" id="GO:0004239">
    <property type="term" value="F:initiator methionyl aminopeptidase activity"/>
    <property type="evidence" value="ECO:0007669"/>
    <property type="project" value="UniProtKB-EC"/>
</dbReference>
<evidence type="ECO:0000259" key="5">
    <source>
        <dbReference type="Pfam" id="PF00557"/>
    </source>
</evidence>
<keyword evidence="4 6" id="KW-0378">Hydrolase</keyword>
<dbReference type="Gene3D" id="3.90.230.10">
    <property type="entry name" value="Creatinase/methionine aminopeptidase superfamily"/>
    <property type="match status" value="1"/>
</dbReference>
<keyword evidence="3" id="KW-0479">Metal-binding</keyword>
<dbReference type="InterPro" id="IPR001714">
    <property type="entry name" value="Pept_M24_MAP"/>
</dbReference>
<evidence type="ECO:0000313" key="6">
    <source>
        <dbReference type="EMBL" id="MPM71665.1"/>
    </source>
</evidence>
<dbReference type="PRINTS" id="PR00599">
    <property type="entry name" value="MAPEPTIDASE"/>
</dbReference>
<evidence type="ECO:0000256" key="3">
    <source>
        <dbReference type="ARBA" id="ARBA00022723"/>
    </source>
</evidence>
<dbReference type="SUPFAM" id="SSF55920">
    <property type="entry name" value="Creatinase/aminopeptidase"/>
    <property type="match status" value="1"/>
</dbReference>
<dbReference type="InterPro" id="IPR000994">
    <property type="entry name" value="Pept_M24"/>
</dbReference>
<keyword evidence="2" id="KW-0645">Protease</keyword>
<dbReference type="PANTHER" id="PTHR43330">
    <property type="entry name" value="METHIONINE AMINOPEPTIDASE"/>
    <property type="match status" value="1"/>
</dbReference>
<accession>A0A645C299</accession>
<dbReference type="GO" id="GO:0006508">
    <property type="term" value="P:proteolysis"/>
    <property type="evidence" value="ECO:0007669"/>
    <property type="project" value="UniProtKB-KW"/>
</dbReference>
<name>A0A645C299_9ZZZZ</name>
<evidence type="ECO:0000256" key="1">
    <source>
        <dbReference type="ARBA" id="ARBA00022438"/>
    </source>
</evidence>
<sequence>MIIKSTQELAAYQAAADKSTQILRQLFEASKEGVTPLEIDQLADRLCAEAGVIPCFKGVGSKRNAYQYATCISVNETVVHGIPTNEPLKKGDLVKVDFGINDQGLLTDHCFTKAIGEPSPADLQLMKVARKAIQSAARKAVTGNRVGDLGYTMQSIIEAGGASVVKELVGHGIGHTLHDEPQIPGYGRPRSGAILREGMVICVEAQVIAGKDDGIYQEDDGWTIKSYSGRKSAMFEYMVVVGREPLFLTKTWDWSLK</sequence>